<proteinExistence type="predicted"/>
<keyword evidence="1" id="KW-0175">Coiled coil</keyword>
<feature type="coiled-coil region" evidence="1">
    <location>
        <begin position="117"/>
        <end position="154"/>
    </location>
</feature>
<protein>
    <submittedName>
        <fullName evidence="2">Uncharacterized protein</fullName>
    </submittedName>
</protein>
<organism evidence="2 3">
    <name type="scientific">Prymnesium parvum</name>
    <name type="common">Toxic golden alga</name>
    <dbReference type="NCBI Taxonomy" id="97485"/>
    <lineage>
        <taxon>Eukaryota</taxon>
        <taxon>Haptista</taxon>
        <taxon>Haptophyta</taxon>
        <taxon>Prymnesiophyceae</taxon>
        <taxon>Prymnesiales</taxon>
        <taxon>Prymnesiaceae</taxon>
        <taxon>Prymnesium</taxon>
    </lineage>
</organism>
<feature type="coiled-coil region" evidence="1">
    <location>
        <begin position="3"/>
        <end position="30"/>
    </location>
</feature>
<dbReference type="AlphaFoldDB" id="A0AB34J9T9"/>
<sequence>MMLASLRREVDELSSEKRRLLDALQVSEMRLSQEVDEHGRDLRLKREAEKHANHWRKLVQSARDAAAAACESEQNMKRQLKLAEREARTLSFQNLSLSRQLELLADHVPRSELQAMRVQLETRIAVSDERIATLEAELADRDAAAEACEDAEQSTAPTDSRHGKRKRALVTSTKLRESVGIEGCRQVPARRYDCSTGTAGMKVWVKRSVQHIAAVLRDRPMTHILQALRHRLTELAECRAFACEGRVRAHA</sequence>
<name>A0AB34J9T9_PRYPA</name>
<comment type="caution">
    <text evidence="2">The sequence shown here is derived from an EMBL/GenBank/DDBJ whole genome shotgun (WGS) entry which is preliminary data.</text>
</comment>
<feature type="coiled-coil region" evidence="1">
    <location>
        <begin position="66"/>
        <end position="93"/>
    </location>
</feature>
<dbReference type="Proteomes" id="UP001515480">
    <property type="component" value="Unassembled WGS sequence"/>
</dbReference>
<gene>
    <name evidence="2" type="ORF">AB1Y20_001972</name>
</gene>
<dbReference type="EMBL" id="JBGBPQ010000011">
    <property type="protein sequence ID" value="KAL1515341.1"/>
    <property type="molecule type" value="Genomic_DNA"/>
</dbReference>
<keyword evidence="3" id="KW-1185">Reference proteome</keyword>
<evidence type="ECO:0000256" key="1">
    <source>
        <dbReference type="SAM" id="Coils"/>
    </source>
</evidence>
<evidence type="ECO:0000313" key="3">
    <source>
        <dbReference type="Proteomes" id="UP001515480"/>
    </source>
</evidence>
<accession>A0AB34J9T9</accession>
<reference evidence="2 3" key="1">
    <citation type="journal article" date="2024" name="Science">
        <title>Giant polyketide synthase enzymes in the biosynthesis of giant marine polyether toxins.</title>
        <authorList>
            <person name="Fallon T.R."/>
            <person name="Shende V.V."/>
            <person name="Wierzbicki I.H."/>
            <person name="Pendleton A.L."/>
            <person name="Watervoot N.F."/>
            <person name="Auber R.P."/>
            <person name="Gonzalez D.J."/>
            <person name="Wisecaver J.H."/>
            <person name="Moore B.S."/>
        </authorList>
    </citation>
    <scope>NUCLEOTIDE SEQUENCE [LARGE SCALE GENOMIC DNA]</scope>
    <source>
        <strain evidence="2 3">12B1</strain>
    </source>
</reference>
<evidence type="ECO:0000313" key="2">
    <source>
        <dbReference type="EMBL" id="KAL1515341.1"/>
    </source>
</evidence>